<dbReference type="Proteomes" id="UP001174694">
    <property type="component" value="Unassembled WGS sequence"/>
</dbReference>
<comment type="caution">
    <text evidence="1">The sequence shown here is derived from an EMBL/GenBank/DDBJ whole genome shotgun (WGS) entry which is preliminary data.</text>
</comment>
<name>A0AA38RLT8_9PEZI</name>
<reference evidence="1" key="1">
    <citation type="submission" date="2022-07" db="EMBL/GenBank/DDBJ databases">
        <title>Fungi with potential for degradation of polypropylene.</title>
        <authorList>
            <person name="Gostincar C."/>
        </authorList>
    </citation>
    <scope>NUCLEOTIDE SEQUENCE</scope>
    <source>
        <strain evidence="1">EXF-13308</strain>
    </source>
</reference>
<evidence type="ECO:0000313" key="2">
    <source>
        <dbReference type="Proteomes" id="UP001174694"/>
    </source>
</evidence>
<sequence>MIDTATRGNPSTDIPVHRVHDLAVVATGVQAKSLSVSPEEASAPVADSAGWSLPIPQGLIRTALGRERIITPYFRTGSLGGVMAHWISSKISFRENSYQIKISRRGHEVLGP</sequence>
<organism evidence="1 2">
    <name type="scientific">Pleurostoma richardsiae</name>
    <dbReference type="NCBI Taxonomy" id="41990"/>
    <lineage>
        <taxon>Eukaryota</taxon>
        <taxon>Fungi</taxon>
        <taxon>Dikarya</taxon>
        <taxon>Ascomycota</taxon>
        <taxon>Pezizomycotina</taxon>
        <taxon>Sordariomycetes</taxon>
        <taxon>Sordariomycetidae</taxon>
        <taxon>Calosphaeriales</taxon>
        <taxon>Pleurostomataceae</taxon>
        <taxon>Pleurostoma</taxon>
    </lineage>
</organism>
<evidence type="ECO:0000313" key="1">
    <source>
        <dbReference type="EMBL" id="KAJ9150651.1"/>
    </source>
</evidence>
<dbReference type="EMBL" id="JANBVO010000007">
    <property type="protein sequence ID" value="KAJ9150651.1"/>
    <property type="molecule type" value="Genomic_DNA"/>
</dbReference>
<protein>
    <submittedName>
        <fullName evidence="1">Uncharacterized protein</fullName>
    </submittedName>
</protein>
<gene>
    <name evidence="1" type="ORF">NKR23_g3408</name>
</gene>
<dbReference type="AlphaFoldDB" id="A0AA38RLT8"/>
<proteinExistence type="predicted"/>
<accession>A0AA38RLT8</accession>
<keyword evidence="2" id="KW-1185">Reference proteome</keyword>